<organism evidence="8 10">
    <name type="scientific">Burkholderia glumae</name>
    <name type="common">Pseudomonas glumae</name>
    <dbReference type="NCBI Taxonomy" id="337"/>
    <lineage>
        <taxon>Bacteria</taxon>
        <taxon>Pseudomonadati</taxon>
        <taxon>Pseudomonadota</taxon>
        <taxon>Betaproteobacteria</taxon>
        <taxon>Burkholderiales</taxon>
        <taxon>Burkholderiaceae</taxon>
        <taxon>Burkholderia</taxon>
    </lineage>
</organism>
<dbReference type="GO" id="GO:0008825">
    <property type="term" value="F:cyclopropane-fatty-acyl-phospholipid synthase activity"/>
    <property type="evidence" value="ECO:0007669"/>
    <property type="project" value="UniProtKB-EC"/>
</dbReference>
<evidence type="ECO:0000313" key="11">
    <source>
        <dbReference type="Proteomes" id="UP001056386"/>
    </source>
</evidence>
<keyword evidence="3 8" id="KW-0808">Transferase</keyword>
<dbReference type="Pfam" id="PF02353">
    <property type="entry name" value="CMAS"/>
    <property type="match status" value="1"/>
</dbReference>
<reference evidence="8 10" key="1">
    <citation type="submission" date="2020-12" db="EMBL/GenBank/DDBJ databases">
        <title>FDA dAtabase for Regulatory Grade micrObial Sequences (FDA-ARGOS): Supporting development and validation of Infectious Disease Dx tests.</title>
        <authorList>
            <person name="Minogue T."/>
            <person name="Wolcott M."/>
            <person name="Wasieloski L."/>
            <person name="Aguilar W."/>
            <person name="Moore D."/>
            <person name="Jaissle J."/>
            <person name="Tallon L."/>
            <person name="Sadzewicz L."/>
            <person name="Zhao X."/>
            <person name="Boylan J."/>
            <person name="Ott S."/>
            <person name="Bowen H."/>
            <person name="Vavikolanu K."/>
            <person name="Mehta A."/>
            <person name="Aluvathingal J."/>
            <person name="Nadendla S."/>
            <person name="Yan Y."/>
            <person name="Sichtig H."/>
        </authorList>
    </citation>
    <scope>NUCLEOTIDE SEQUENCE [LARGE SCALE GENOMIC DNA]</scope>
    <source>
        <strain evidence="8 10">FDAARGOS_949</strain>
    </source>
</reference>
<evidence type="ECO:0000256" key="1">
    <source>
        <dbReference type="ARBA" id="ARBA00010815"/>
    </source>
</evidence>
<accession>A0AAQ0BTS8</accession>
<dbReference type="Proteomes" id="UP001056386">
    <property type="component" value="Chromosome 1"/>
</dbReference>
<dbReference type="Gene3D" id="3.40.50.150">
    <property type="entry name" value="Vaccinia Virus protein VP39"/>
    <property type="match status" value="1"/>
</dbReference>
<dbReference type="PIRSF" id="PIRSF003085">
    <property type="entry name" value="CMAS"/>
    <property type="match status" value="1"/>
</dbReference>
<dbReference type="CDD" id="cd02440">
    <property type="entry name" value="AdoMet_MTases"/>
    <property type="match status" value="1"/>
</dbReference>
<dbReference type="Proteomes" id="UP000594892">
    <property type="component" value="Chromosome 2"/>
</dbReference>
<gene>
    <name evidence="8" type="primary">cfa</name>
    <name evidence="8" type="ORF">I6H06_14610</name>
    <name evidence="9" type="ORF">NFI99_22825</name>
</gene>
<feature type="compositionally biased region" description="Basic and acidic residues" evidence="7">
    <location>
        <begin position="1"/>
        <end position="10"/>
    </location>
</feature>
<evidence type="ECO:0000313" key="8">
    <source>
        <dbReference type="EMBL" id="QPQ93473.1"/>
    </source>
</evidence>
<evidence type="ECO:0000256" key="6">
    <source>
        <dbReference type="PIRSR" id="PIRSR003085-1"/>
    </source>
</evidence>
<evidence type="ECO:0000256" key="2">
    <source>
        <dbReference type="ARBA" id="ARBA00022603"/>
    </source>
</evidence>
<keyword evidence="5" id="KW-0443">Lipid metabolism</keyword>
<dbReference type="EMBL" id="CP065601">
    <property type="protein sequence ID" value="QPQ93473.1"/>
    <property type="molecule type" value="Genomic_DNA"/>
</dbReference>
<reference evidence="9" key="2">
    <citation type="submission" date="2022-06" db="EMBL/GenBank/DDBJ databases">
        <title>Draft genome sequence of Burkholderia glumae strain GR20004 isolated from rice panicle showing bacterial panicle blight.</title>
        <authorList>
            <person name="Choi S.Y."/>
            <person name="Lee Y.H."/>
        </authorList>
    </citation>
    <scope>NUCLEOTIDE SEQUENCE</scope>
    <source>
        <strain evidence="9">GR20004</strain>
    </source>
</reference>
<dbReference type="EC" id="2.1.1.79" evidence="8"/>
<comment type="similarity">
    <text evidence="1">Belongs to the CFA/CMAS family.</text>
</comment>
<evidence type="ECO:0000256" key="3">
    <source>
        <dbReference type="ARBA" id="ARBA00022679"/>
    </source>
</evidence>
<evidence type="ECO:0000313" key="10">
    <source>
        <dbReference type="Proteomes" id="UP000594892"/>
    </source>
</evidence>
<proteinExistence type="inferred from homology"/>
<dbReference type="SUPFAM" id="SSF53335">
    <property type="entry name" value="S-adenosyl-L-methionine-dependent methyltransferases"/>
    <property type="match status" value="1"/>
</dbReference>
<keyword evidence="11" id="KW-1185">Reference proteome</keyword>
<dbReference type="InterPro" id="IPR003333">
    <property type="entry name" value="CMAS"/>
</dbReference>
<feature type="active site" evidence="6">
    <location>
        <position position="379"/>
    </location>
</feature>
<dbReference type="InterPro" id="IPR029063">
    <property type="entry name" value="SAM-dependent_MTases_sf"/>
</dbReference>
<keyword evidence="4" id="KW-0949">S-adenosyl-L-methionine</keyword>
<feature type="region of interest" description="Disordered" evidence="7">
    <location>
        <begin position="1"/>
        <end position="27"/>
    </location>
</feature>
<evidence type="ECO:0000256" key="4">
    <source>
        <dbReference type="ARBA" id="ARBA00022691"/>
    </source>
</evidence>
<dbReference type="GO" id="GO:0032259">
    <property type="term" value="P:methylation"/>
    <property type="evidence" value="ECO:0007669"/>
    <property type="project" value="UniProtKB-KW"/>
</dbReference>
<dbReference type="GO" id="GO:0008610">
    <property type="term" value="P:lipid biosynthetic process"/>
    <property type="evidence" value="ECO:0007669"/>
    <property type="project" value="InterPro"/>
</dbReference>
<evidence type="ECO:0000313" key="9">
    <source>
        <dbReference type="EMBL" id="USS47645.1"/>
    </source>
</evidence>
<dbReference type="EMBL" id="CP099587">
    <property type="protein sequence ID" value="USS47645.1"/>
    <property type="molecule type" value="Genomic_DNA"/>
</dbReference>
<dbReference type="AlphaFoldDB" id="A0AAQ0BTS8"/>
<protein>
    <submittedName>
        <fullName evidence="8">Cyclopropane fatty acyl phospholipid synthase</fullName>
        <ecNumber evidence="8">2.1.1.79</ecNumber>
    </submittedName>
</protein>
<sequence>MKRRGSDERLNSANPRMEAATVATQPEDRVEPVQMGAHTSAYRLVEQLLSRADVRLDGSRPWDIRLLDPKVPERVLAYGSLGFGEAYMQGQWECDQLDELFRRILVARLDEQVHGTRLIWQALRARWTNRQTARRAWQVGEQHYDIGNAFYEAMLDRRMTYTCGYWSDGATTLDQAQEHKLDLICRKLGLKPGMRLLDIGCGWGSLMGYAAERYGVSCVGVTISKEQAAWGAKRYAHLPIEFRLTDYRDLDERFDRIASVGMFEHVGARNYRTYMEVAERCLADDGLFLLHTIGKNRRETMPDPWIDRYIFPNGEIPALAHVAEAVEGLFVVEDLHNFGADYDRTLMAWYRNFEAAWPRFAAEKGETFHRMWRYYLLSCAGGFRAREIQLWQWVLSRRGVVGGYHRP</sequence>
<name>A0AAQ0BTS8_BURGL</name>
<dbReference type="InterPro" id="IPR050723">
    <property type="entry name" value="CFA/CMAS"/>
</dbReference>
<keyword evidence="2 8" id="KW-0489">Methyltransferase</keyword>
<evidence type="ECO:0000256" key="7">
    <source>
        <dbReference type="SAM" id="MobiDB-lite"/>
    </source>
</evidence>
<evidence type="ECO:0000256" key="5">
    <source>
        <dbReference type="ARBA" id="ARBA00023098"/>
    </source>
</evidence>
<dbReference type="PANTHER" id="PTHR43667:SF1">
    <property type="entry name" value="CYCLOPROPANE-FATTY-ACYL-PHOSPHOLIPID SYNTHASE"/>
    <property type="match status" value="1"/>
</dbReference>
<dbReference type="NCBIfam" id="NF008686">
    <property type="entry name" value="PRK11705.1"/>
    <property type="match status" value="1"/>
</dbReference>
<dbReference type="PANTHER" id="PTHR43667">
    <property type="entry name" value="CYCLOPROPANE-FATTY-ACYL-PHOSPHOLIPID SYNTHASE"/>
    <property type="match status" value="1"/>
</dbReference>